<sequence>MPWSVQDYGCWYVSKELLIFIIFISTNLLFAQNDDNNNNTNDVTDYYGYTTGSSIKLKCPENGTWFIIGTQCFKIGTNNGTVQIVNFDDANALCFSPENDYSQPLNLPNWYKSVDLAKIIYPILYSSNLSAAFQNTSSEIWTGLYFDMDEGPSSDCTNIEIPYFNCSLYPPLKVITTGKSVSIFTPLWAKGEPKIPSFPESVISYNLNYTNGDAYGWKVQRQALYLPTVCQTFACFDDDFRCKDNSQCIPSKARCDQLTHCSDASDEVDCPKILPMKVPILSDKFGVIHAPAISCIPDENRFCEWHISQKPGTIIRLNFLDLKMLPDDELIVEGFGTGENLKLTNEGPFTHLFVDNELRIRYRPSLFNIDNEKANGSIRGFQLQYSAEETTSCISKFDTWNGIISTPAQLYNRKRYRPLLDCRWIVTKRGSTLLGAQIPIFDLAFGDWLKIYESETESDDGGKMLGMFGHANSPPTAFATNLPYLIFEFHSEKNSPGAAGVLINFQQTCINIYLNENYGQIESPGFRNEDHRNPFHCSWIIEVPCETEECGITFYFDVLNLTNKDSITIETNYEKIFIDANSLPILSHQTKNHKAILQMHSTQKYFAAQISYSIDCPKPAYSSHVIAKFETFPHVYRSSVDYSCAISPHLIAKKGSCEKGGKWDILPPDCESTQCNYPNITNGFIVDVNETNGQILYYQ</sequence>
<name>A0AC35FZM3_9BILA</name>
<organism evidence="1 2">
    <name type="scientific">Panagrolaimus sp. PS1159</name>
    <dbReference type="NCBI Taxonomy" id="55785"/>
    <lineage>
        <taxon>Eukaryota</taxon>
        <taxon>Metazoa</taxon>
        <taxon>Ecdysozoa</taxon>
        <taxon>Nematoda</taxon>
        <taxon>Chromadorea</taxon>
        <taxon>Rhabditida</taxon>
        <taxon>Tylenchina</taxon>
        <taxon>Panagrolaimomorpha</taxon>
        <taxon>Panagrolaimoidea</taxon>
        <taxon>Panagrolaimidae</taxon>
        <taxon>Panagrolaimus</taxon>
    </lineage>
</organism>
<evidence type="ECO:0000313" key="1">
    <source>
        <dbReference type="Proteomes" id="UP000887580"/>
    </source>
</evidence>
<dbReference type="Proteomes" id="UP000887580">
    <property type="component" value="Unplaced"/>
</dbReference>
<proteinExistence type="predicted"/>
<reference evidence="2" key="1">
    <citation type="submission" date="2022-11" db="UniProtKB">
        <authorList>
            <consortium name="WormBaseParasite"/>
        </authorList>
    </citation>
    <scope>IDENTIFICATION</scope>
</reference>
<protein>
    <submittedName>
        <fullName evidence="2">Uncharacterized protein</fullName>
    </submittedName>
</protein>
<evidence type="ECO:0000313" key="2">
    <source>
        <dbReference type="WBParaSite" id="PS1159_v2.g22631.t1"/>
    </source>
</evidence>
<dbReference type="WBParaSite" id="PS1159_v2.g22631.t1">
    <property type="protein sequence ID" value="PS1159_v2.g22631.t1"/>
    <property type="gene ID" value="PS1159_v2.g22631"/>
</dbReference>
<accession>A0AC35FZM3</accession>